<dbReference type="SUPFAM" id="SSF57196">
    <property type="entry name" value="EGF/Laminin"/>
    <property type="match status" value="3"/>
</dbReference>
<dbReference type="FunFam" id="2.10.25.10:FF:000472">
    <property type="entry name" value="Uncharacterized protein, isoform A"/>
    <property type="match status" value="1"/>
</dbReference>
<dbReference type="SMART" id="SM00179">
    <property type="entry name" value="EGF_CA"/>
    <property type="match status" value="3"/>
</dbReference>
<feature type="disulfide bond" evidence="6">
    <location>
        <begin position="169"/>
        <end position="178"/>
    </location>
</feature>
<keyword evidence="2" id="KW-0732">Signal</keyword>
<feature type="non-terminal residue" evidence="9">
    <location>
        <position position="1"/>
    </location>
</feature>
<protein>
    <recommendedName>
        <fullName evidence="7">EGF-like domain-containing protein</fullName>
    </recommendedName>
</protein>
<feature type="domain" description="EGF-like" evidence="7">
    <location>
        <begin position="20"/>
        <end position="56"/>
    </location>
</feature>
<dbReference type="Gene3D" id="2.10.25.10">
    <property type="entry name" value="Laminin"/>
    <property type="match status" value="3"/>
</dbReference>
<evidence type="ECO:0000256" key="6">
    <source>
        <dbReference type="PROSITE-ProRule" id="PRU00076"/>
    </source>
</evidence>
<evidence type="ECO:0000259" key="7">
    <source>
        <dbReference type="PROSITE" id="PS50026"/>
    </source>
</evidence>
<dbReference type="InterPro" id="IPR000742">
    <property type="entry name" value="EGF"/>
</dbReference>
<comment type="caution">
    <text evidence="9">The sequence shown here is derived from an EMBL/GenBank/DDBJ whole genome shotgun (WGS) entry which is preliminary data.</text>
</comment>
<feature type="non-terminal residue" evidence="9">
    <location>
        <position position="236"/>
    </location>
</feature>
<name>A0A8S3IX37_9BILA</name>
<dbReference type="PROSITE" id="PS01187">
    <property type="entry name" value="EGF_CA"/>
    <property type="match status" value="1"/>
</dbReference>
<dbReference type="PANTHER" id="PTHR12916">
    <property type="entry name" value="CYTOCHROME C OXIDASE POLYPEPTIDE VIC-2"/>
    <property type="match status" value="1"/>
</dbReference>
<keyword evidence="4 6" id="KW-1015">Disulfide bond</keyword>
<evidence type="ECO:0000256" key="1">
    <source>
        <dbReference type="ARBA" id="ARBA00022536"/>
    </source>
</evidence>
<feature type="domain" description="EGF-like" evidence="7">
    <location>
        <begin position="181"/>
        <end position="217"/>
    </location>
</feature>
<dbReference type="EMBL" id="CAJOBH010247145">
    <property type="protein sequence ID" value="CAF5128336.1"/>
    <property type="molecule type" value="Genomic_DNA"/>
</dbReference>
<dbReference type="PROSITE" id="PS01186">
    <property type="entry name" value="EGF_2"/>
    <property type="match status" value="2"/>
</dbReference>
<evidence type="ECO:0000256" key="3">
    <source>
        <dbReference type="ARBA" id="ARBA00022737"/>
    </source>
</evidence>
<gene>
    <name evidence="8" type="ORF">BYL167_LOCUS68124</name>
    <name evidence="9" type="ORF">GIL414_LOCUS77964</name>
</gene>
<dbReference type="InterPro" id="IPR018097">
    <property type="entry name" value="EGF_Ca-bd_CS"/>
</dbReference>
<sequence>INGFECRCLSPYTGDVCQYDIDECLIEPCVNNGTCYNYVGGFHCRCPTGYFGFRCEYPPSECERYQKASFSVKCNDPHLCVVNDTEKLRQLNQLTTYTCRTERDRTLDNYFTCSSEQKYNYCHCPSNILPCADNYTETSNRPLISRASCPCHNGGTCHWINSKTYRCYCSPGLTGENCLIQIDHCLSRPCYNNGTCLSQLNSFTCQCPTSYKGIYCQNLIDRCEKNPCLNNGTCQR</sequence>
<dbReference type="EMBL" id="CAJOBJ010348860">
    <property type="protein sequence ID" value="CAF5205428.1"/>
    <property type="molecule type" value="Genomic_DNA"/>
</dbReference>
<feature type="disulfide bond" evidence="6">
    <location>
        <begin position="207"/>
        <end position="216"/>
    </location>
</feature>
<dbReference type="PROSITE" id="PS00010">
    <property type="entry name" value="ASX_HYDROXYL"/>
    <property type="match status" value="1"/>
</dbReference>
<organism evidence="9 10">
    <name type="scientific">Rotaria magnacalcarata</name>
    <dbReference type="NCBI Taxonomy" id="392030"/>
    <lineage>
        <taxon>Eukaryota</taxon>
        <taxon>Metazoa</taxon>
        <taxon>Spiralia</taxon>
        <taxon>Gnathifera</taxon>
        <taxon>Rotifera</taxon>
        <taxon>Eurotatoria</taxon>
        <taxon>Bdelloidea</taxon>
        <taxon>Philodinida</taxon>
        <taxon>Philodinidae</taxon>
        <taxon>Rotaria</taxon>
    </lineage>
</organism>
<feature type="domain" description="EGF-like" evidence="7">
    <location>
        <begin position="145"/>
        <end position="179"/>
    </location>
</feature>
<dbReference type="PROSITE" id="PS50026">
    <property type="entry name" value="EGF_3"/>
    <property type="match status" value="5"/>
</dbReference>
<evidence type="ECO:0000256" key="5">
    <source>
        <dbReference type="ARBA" id="ARBA00023180"/>
    </source>
</evidence>
<feature type="disulfide bond" evidence="6">
    <location>
        <begin position="46"/>
        <end position="55"/>
    </location>
</feature>
<dbReference type="InterPro" id="IPR000152">
    <property type="entry name" value="EGF-type_Asp/Asn_hydroxyl_site"/>
</dbReference>
<evidence type="ECO:0000313" key="10">
    <source>
        <dbReference type="Proteomes" id="UP000681720"/>
    </source>
</evidence>
<dbReference type="Pfam" id="PF00008">
    <property type="entry name" value="EGF"/>
    <property type="match status" value="3"/>
</dbReference>
<dbReference type="PANTHER" id="PTHR12916:SF4">
    <property type="entry name" value="UNINFLATABLE, ISOFORM C"/>
    <property type="match status" value="1"/>
</dbReference>
<feature type="disulfide bond" evidence="6">
    <location>
        <begin position="8"/>
        <end position="17"/>
    </location>
</feature>
<dbReference type="AlphaFoldDB" id="A0A8S3IX37"/>
<feature type="domain" description="EGF-like" evidence="7">
    <location>
        <begin position="1"/>
        <end position="18"/>
    </location>
</feature>
<proteinExistence type="predicted"/>
<keyword evidence="5" id="KW-0325">Glycoprotein</keyword>
<dbReference type="Proteomes" id="UP000681967">
    <property type="component" value="Unassembled WGS sequence"/>
</dbReference>
<dbReference type="Proteomes" id="UP000681720">
    <property type="component" value="Unassembled WGS sequence"/>
</dbReference>
<feature type="domain" description="EGF-like" evidence="7">
    <location>
        <begin position="219"/>
        <end position="236"/>
    </location>
</feature>
<keyword evidence="1 6" id="KW-0245">EGF-like domain</keyword>
<dbReference type="InterPro" id="IPR001881">
    <property type="entry name" value="EGF-like_Ca-bd_dom"/>
</dbReference>
<dbReference type="SMART" id="SM00181">
    <property type="entry name" value="EGF"/>
    <property type="match status" value="3"/>
</dbReference>
<keyword evidence="3" id="KW-0677">Repeat</keyword>
<dbReference type="FunFam" id="2.10.25.10:FF:000327">
    <property type="entry name" value="neurogenic locus notch homolog protein 4"/>
    <property type="match status" value="1"/>
</dbReference>
<evidence type="ECO:0000256" key="4">
    <source>
        <dbReference type="ARBA" id="ARBA00023157"/>
    </source>
</evidence>
<evidence type="ECO:0000313" key="8">
    <source>
        <dbReference type="EMBL" id="CAF5128336.1"/>
    </source>
</evidence>
<dbReference type="CDD" id="cd00054">
    <property type="entry name" value="EGF_CA"/>
    <property type="match status" value="2"/>
</dbReference>
<evidence type="ECO:0000256" key="2">
    <source>
        <dbReference type="ARBA" id="ARBA00022729"/>
    </source>
</evidence>
<comment type="caution">
    <text evidence="6">Lacks conserved residue(s) required for the propagation of feature annotation.</text>
</comment>
<accession>A0A8S3IX37</accession>
<evidence type="ECO:0000313" key="9">
    <source>
        <dbReference type="EMBL" id="CAF5205428.1"/>
    </source>
</evidence>
<dbReference type="GO" id="GO:0005509">
    <property type="term" value="F:calcium ion binding"/>
    <property type="evidence" value="ECO:0007669"/>
    <property type="project" value="InterPro"/>
</dbReference>
<dbReference type="PROSITE" id="PS00022">
    <property type="entry name" value="EGF_1"/>
    <property type="match status" value="4"/>
</dbReference>
<reference evidence="9" key="1">
    <citation type="submission" date="2021-02" db="EMBL/GenBank/DDBJ databases">
        <authorList>
            <person name="Nowell W R."/>
        </authorList>
    </citation>
    <scope>NUCLEOTIDE SEQUENCE</scope>
</reference>